<dbReference type="AlphaFoldDB" id="A0A0F9DG34"/>
<gene>
    <name evidence="1" type="ORF">LCGC14_2203570</name>
</gene>
<organism evidence="1">
    <name type="scientific">marine sediment metagenome</name>
    <dbReference type="NCBI Taxonomy" id="412755"/>
    <lineage>
        <taxon>unclassified sequences</taxon>
        <taxon>metagenomes</taxon>
        <taxon>ecological metagenomes</taxon>
    </lineage>
</organism>
<feature type="non-terminal residue" evidence="1">
    <location>
        <position position="1"/>
    </location>
</feature>
<sequence length="255" mass="27691">IISDLKNSHKAVATHETDAKEFLVMEREMAEKLLAKLSAKYGVDPPELMISDKCHDPNRGLYAQGTIYMCQSGISLHVLSHEFKHHVQLERGTHMDEGEAEKFAIELFAYPTQKGLYALHSHSHSEVKMTVRGTAIRDYKDVGVIYGGQLLGFSTMHGLKYLDTQRPIGFMGQPISFWGDLLGAIGGVVGALYLKAPYSLLAALVGGYLATDLVNHIVRIAAPIAGIAVPPQVAIPPAQFTPGAPVITQGRYVAA</sequence>
<comment type="caution">
    <text evidence="1">The sequence shown here is derived from an EMBL/GenBank/DDBJ whole genome shotgun (WGS) entry which is preliminary data.</text>
</comment>
<proteinExistence type="predicted"/>
<protein>
    <submittedName>
        <fullName evidence="1">Uncharacterized protein</fullName>
    </submittedName>
</protein>
<evidence type="ECO:0000313" key="1">
    <source>
        <dbReference type="EMBL" id="KKL60614.1"/>
    </source>
</evidence>
<name>A0A0F9DG34_9ZZZZ</name>
<dbReference type="EMBL" id="LAZR01029089">
    <property type="protein sequence ID" value="KKL60614.1"/>
    <property type="molecule type" value="Genomic_DNA"/>
</dbReference>
<reference evidence="1" key="1">
    <citation type="journal article" date="2015" name="Nature">
        <title>Complex archaea that bridge the gap between prokaryotes and eukaryotes.</title>
        <authorList>
            <person name="Spang A."/>
            <person name="Saw J.H."/>
            <person name="Jorgensen S.L."/>
            <person name="Zaremba-Niedzwiedzka K."/>
            <person name="Martijn J."/>
            <person name="Lind A.E."/>
            <person name="van Eijk R."/>
            <person name="Schleper C."/>
            <person name="Guy L."/>
            <person name="Ettema T.J."/>
        </authorList>
    </citation>
    <scope>NUCLEOTIDE SEQUENCE</scope>
</reference>
<accession>A0A0F9DG34</accession>